<dbReference type="EMBL" id="VSRR010022200">
    <property type="protein sequence ID" value="MPC64511.1"/>
    <property type="molecule type" value="Genomic_DNA"/>
</dbReference>
<dbReference type="Proteomes" id="UP000324222">
    <property type="component" value="Unassembled WGS sequence"/>
</dbReference>
<evidence type="ECO:0000256" key="1">
    <source>
        <dbReference type="SAM" id="MobiDB-lite"/>
    </source>
</evidence>
<keyword evidence="3" id="KW-1185">Reference proteome</keyword>
<gene>
    <name evidence="2" type="ORF">E2C01_058628</name>
</gene>
<comment type="caution">
    <text evidence="2">The sequence shown here is derived from an EMBL/GenBank/DDBJ whole genome shotgun (WGS) entry which is preliminary data.</text>
</comment>
<accession>A0A5B7GW29</accession>
<dbReference type="AlphaFoldDB" id="A0A5B7GW29"/>
<organism evidence="2 3">
    <name type="scientific">Portunus trituberculatus</name>
    <name type="common">Swimming crab</name>
    <name type="synonym">Neptunus trituberculatus</name>
    <dbReference type="NCBI Taxonomy" id="210409"/>
    <lineage>
        <taxon>Eukaryota</taxon>
        <taxon>Metazoa</taxon>
        <taxon>Ecdysozoa</taxon>
        <taxon>Arthropoda</taxon>
        <taxon>Crustacea</taxon>
        <taxon>Multicrustacea</taxon>
        <taxon>Malacostraca</taxon>
        <taxon>Eumalacostraca</taxon>
        <taxon>Eucarida</taxon>
        <taxon>Decapoda</taxon>
        <taxon>Pleocyemata</taxon>
        <taxon>Brachyura</taxon>
        <taxon>Eubrachyura</taxon>
        <taxon>Portunoidea</taxon>
        <taxon>Portunidae</taxon>
        <taxon>Portuninae</taxon>
        <taxon>Portunus</taxon>
    </lineage>
</organism>
<feature type="compositionally biased region" description="Basic and acidic residues" evidence="1">
    <location>
        <begin position="78"/>
        <end position="92"/>
    </location>
</feature>
<reference evidence="2 3" key="1">
    <citation type="submission" date="2019-05" db="EMBL/GenBank/DDBJ databases">
        <title>Another draft genome of Portunus trituberculatus and its Hox gene families provides insights of decapod evolution.</title>
        <authorList>
            <person name="Jeong J.-H."/>
            <person name="Song I."/>
            <person name="Kim S."/>
            <person name="Choi T."/>
            <person name="Kim D."/>
            <person name="Ryu S."/>
            <person name="Kim W."/>
        </authorList>
    </citation>
    <scope>NUCLEOTIDE SEQUENCE [LARGE SCALE GENOMIC DNA]</scope>
    <source>
        <tissue evidence="2">Muscle</tissue>
    </source>
</reference>
<evidence type="ECO:0000313" key="3">
    <source>
        <dbReference type="Proteomes" id="UP000324222"/>
    </source>
</evidence>
<evidence type="ECO:0000313" key="2">
    <source>
        <dbReference type="EMBL" id="MPC64511.1"/>
    </source>
</evidence>
<feature type="compositionally biased region" description="Basic and acidic residues" evidence="1">
    <location>
        <begin position="108"/>
        <end position="122"/>
    </location>
</feature>
<feature type="region of interest" description="Disordered" evidence="1">
    <location>
        <begin position="1"/>
        <end position="31"/>
    </location>
</feature>
<name>A0A5B7GW29_PORTR</name>
<feature type="region of interest" description="Disordered" evidence="1">
    <location>
        <begin position="73"/>
        <end position="156"/>
    </location>
</feature>
<proteinExistence type="predicted"/>
<feature type="compositionally biased region" description="Basic residues" evidence="1">
    <location>
        <begin position="12"/>
        <end position="25"/>
    </location>
</feature>
<sequence length="156" mass="17257">MSQQGVPGSLHACRHSFKTSHRRSRCREPQASSSPAQRCYWLVRHDVKTVLSSPVSAPTNAWAGDTRRLGLLTSLMESPRREGGKLGRETRDATPFTPTSLPPVTPQETEHSKQFSREEKPPSSRLAEIHSLLDPVFGDGTHSQTSPSSRGMEEKV</sequence>
<protein>
    <submittedName>
        <fullName evidence="2">Uncharacterized protein</fullName>
    </submittedName>
</protein>